<evidence type="ECO:0000313" key="1">
    <source>
        <dbReference type="EMBL" id="KAJ8550780.1"/>
    </source>
</evidence>
<name>A0A9Q1RDV4_9SOLA</name>
<dbReference type="Proteomes" id="UP001152561">
    <property type="component" value="Unassembled WGS sequence"/>
</dbReference>
<reference evidence="2" key="1">
    <citation type="journal article" date="2023" name="Proc. Natl. Acad. Sci. U.S.A.">
        <title>Genomic and structural basis for evolution of tropane alkaloid biosynthesis.</title>
        <authorList>
            <person name="Wanga Y.-J."/>
            <person name="Taina T."/>
            <person name="Yua J.-Y."/>
            <person name="Lia J."/>
            <person name="Xua B."/>
            <person name="Chenc J."/>
            <person name="D'Auriad J.C."/>
            <person name="Huanga J.-P."/>
            <person name="Huanga S.-X."/>
        </authorList>
    </citation>
    <scope>NUCLEOTIDE SEQUENCE [LARGE SCALE GENOMIC DNA]</scope>
    <source>
        <strain evidence="2">cv. KIB-2019</strain>
    </source>
</reference>
<sequence length="127" mass="14349">MPKISHFFTQEARVRNPNRRTNPSPLSSCPPNIAKLQSSDFVTICVWSTSTSLRQSPHPHHIVTLYTKLEAQSVWIGYSLTSRVRTLLLAYKEQDTGRNQIYCELLVLIQSCGDTGVLLVKHLCVLP</sequence>
<dbReference type="AlphaFoldDB" id="A0A9Q1RDV4"/>
<evidence type="ECO:0000313" key="2">
    <source>
        <dbReference type="Proteomes" id="UP001152561"/>
    </source>
</evidence>
<dbReference type="EMBL" id="JAJAGQ010000010">
    <property type="protein sequence ID" value="KAJ8550780.1"/>
    <property type="molecule type" value="Genomic_DNA"/>
</dbReference>
<protein>
    <submittedName>
        <fullName evidence="1">Uncharacterized protein</fullName>
    </submittedName>
</protein>
<accession>A0A9Q1RDV4</accession>
<keyword evidence="2" id="KW-1185">Reference proteome</keyword>
<organism evidence="1 2">
    <name type="scientific">Anisodus acutangulus</name>
    <dbReference type="NCBI Taxonomy" id="402998"/>
    <lineage>
        <taxon>Eukaryota</taxon>
        <taxon>Viridiplantae</taxon>
        <taxon>Streptophyta</taxon>
        <taxon>Embryophyta</taxon>
        <taxon>Tracheophyta</taxon>
        <taxon>Spermatophyta</taxon>
        <taxon>Magnoliopsida</taxon>
        <taxon>eudicotyledons</taxon>
        <taxon>Gunneridae</taxon>
        <taxon>Pentapetalae</taxon>
        <taxon>asterids</taxon>
        <taxon>lamiids</taxon>
        <taxon>Solanales</taxon>
        <taxon>Solanaceae</taxon>
        <taxon>Solanoideae</taxon>
        <taxon>Hyoscyameae</taxon>
        <taxon>Anisodus</taxon>
    </lineage>
</organism>
<gene>
    <name evidence="1" type="ORF">K7X08_000150</name>
</gene>
<comment type="caution">
    <text evidence="1">The sequence shown here is derived from an EMBL/GenBank/DDBJ whole genome shotgun (WGS) entry which is preliminary data.</text>
</comment>
<proteinExistence type="predicted"/>